<dbReference type="STRING" id="6573.A0A210PJG5"/>
<dbReference type="Pfam" id="PF00254">
    <property type="entry name" value="FKBP_C"/>
    <property type="match status" value="1"/>
</dbReference>
<comment type="caution">
    <text evidence="8">The sequence shown here is derived from an EMBL/GenBank/DDBJ whole genome shotgun (WGS) entry which is preliminary data.</text>
</comment>
<dbReference type="PANTHER" id="PTHR46222:SF3">
    <property type="entry name" value="PEPTIDYLPROLYL ISOMERASE"/>
    <property type="match status" value="1"/>
</dbReference>
<organism evidence="8 9">
    <name type="scientific">Mizuhopecten yessoensis</name>
    <name type="common">Japanese scallop</name>
    <name type="synonym">Patinopecten yessoensis</name>
    <dbReference type="NCBI Taxonomy" id="6573"/>
    <lineage>
        <taxon>Eukaryota</taxon>
        <taxon>Metazoa</taxon>
        <taxon>Spiralia</taxon>
        <taxon>Lophotrochozoa</taxon>
        <taxon>Mollusca</taxon>
        <taxon>Bivalvia</taxon>
        <taxon>Autobranchia</taxon>
        <taxon>Pteriomorphia</taxon>
        <taxon>Pectinida</taxon>
        <taxon>Pectinoidea</taxon>
        <taxon>Pectinidae</taxon>
        <taxon>Mizuhopecten</taxon>
    </lineage>
</organism>
<keyword evidence="3" id="KW-0325">Glycoprotein</keyword>
<evidence type="ECO:0000259" key="7">
    <source>
        <dbReference type="PROSITE" id="PS50059"/>
    </source>
</evidence>
<dbReference type="InterPro" id="IPR052273">
    <property type="entry name" value="PPIase_FKBP"/>
</dbReference>
<feature type="compositionally biased region" description="Basic and acidic residues" evidence="5">
    <location>
        <begin position="156"/>
        <end position="178"/>
    </location>
</feature>
<evidence type="ECO:0000313" key="9">
    <source>
        <dbReference type="Proteomes" id="UP000242188"/>
    </source>
</evidence>
<dbReference type="EMBL" id="NEDP02076542">
    <property type="protein sequence ID" value="OWF36624.1"/>
    <property type="molecule type" value="Genomic_DNA"/>
</dbReference>
<dbReference type="GO" id="GO:0003755">
    <property type="term" value="F:peptidyl-prolyl cis-trans isomerase activity"/>
    <property type="evidence" value="ECO:0007669"/>
    <property type="project" value="UniProtKB-KW"/>
</dbReference>
<accession>A0A210PJG5</accession>
<evidence type="ECO:0000256" key="3">
    <source>
        <dbReference type="ARBA" id="ARBA00023180"/>
    </source>
</evidence>
<evidence type="ECO:0000256" key="6">
    <source>
        <dbReference type="SAM" id="Phobius"/>
    </source>
</evidence>
<dbReference type="SUPFAM" id="SSF54534">
    <property type="entry name" value="FKBP-like"/>
    <property type="match status" value="1"/>
</dbReference>
<keyword evidence="6" id="KW-0472">Membrane</keyword>
<proteinExistence type="predicted"/>
<comment type="catalytic activity">
    <reaction evidence="4">
        <text>[protein]-peptidylproline (omega=180) = [protein]-peptidylproline (omega=0)</text>
        <dbReference type="Rhea" id="RHEA:16237"/>
        <dbReference type="Rhea" id="RHEA-COMP:10747"/>
        <dbReference type="Rhea" id="RHEA-COMP:10748"/>
        <dbReference type="ChEBI" id="CHEBI:83833"/>
        <dbReference type="ChEBI" id="CHEBI:83834"/>
        <dbReference type="EC" id="5.2.1.8"/>
    </reaction>
</comment>
<keyword evidence="9" id="KW-1185">Reference proteome</keyword>
<dbReference type="PROSITE" id="PS50059">
    <property type="entry name" value="FKBP_PPIASE"/>
    <property type="match status" value="1"/>
</dbReference>
<dbReference type="Gene3D" id="3.10.50.40">
    <property type="match status" value="1"/>
</dbReference>
<dbReference type="PANTHER" id="PTHR46222">
    <property type="entry name" value="PEPTIDYL-PROLYL CIS-TRANS ISOMERASE FKBP7/14"/>
    <property type="match status" value="1"/>
</dbReference>
<feature type="compositionally biased region" description="Acidic residues" evidence="5">
    <location>
        <begin position="193"/>
        <end position="202"/>
    </location>
</feature>
<dbReference type="OrthoDB" id="10507333at2759"/>
<keyword evidence="6" id="KW-1133">Transmembrane helix</keyword>
<evidence type="ECO:0000313" key="8">
    <source>
        <dbReference type="EMBL" id="OWF36624.1"/>
    </source>
</evidence>
<evidence type="ECO:0000256" key="5">
    <source>
        <dbReference type="SAM" id="MobiDB-lite"/>
    </source>
</evidence>
<name>A0A210PJG5_MIZYE</name>
<reference evidence="8 9" key="1">
    <citation type="journal article" date="2017" name="Nat. Ecol. Evol.">
        <title>Scallop genome provides insights into evolution of bilaterian karyotype and development.</title>
        <authorList>
            <person name="Wang S."/>
            <person name="Zhang J."/>
            <person name="Jiao W."/>
            <person name="Li J."/>
            <person name="Xun X."/>
            <person name="Sun Y."/>
            <person name="Guo X."/>
            <person name="Huan P."/>
            <person name="Dong B."/>
            <person name="Zhang L."/>
            <person name="Hu X."/>
            <person name="Sun X."/>
            <person name="Wang J."/>
            <person name="Zhao C."/>
            <person name="Wang Y."/>
            <person name="Wang D."/>
            <person name="Huang X."/>
            <person name="Wang R."/>
            <person name="Lv J."/>
            <person name="Li Y."/>
            <person name="Zhang Z."/>
            <person name="Liu B."/>
            <person name="Lu W."/>
            <person name="Hui Y."/>
            <person name="Liang J."/>
            <person name="Zhou Z."/>
            <person name="Hou R."/>
            <person name="Li X."/>
            <person name="Liu Y."/>
            <person name="Li H."/>
            <person name="Ning X."/>
            <person name="Lin Y."/>
            <person name="Zhao L."/>
            <person name="Xing Q."/>
            <person name="Dou J."/>
            <person name="Li Y."/>
            <person name="Mao J."/>
            <person name="Guo H."/>
            <person name="Dou H."/>
            <person name="Li T."/>
            <person name="Mu C."/>
            <person name="Jiang W."/>
            <person name="Fu Q."/>
            <person name="Fu X."/>
            <person name="Miao Y."/>
            <person name="Liu J."/>
            <person name="Yu Q."/>
            <person name="Li R."/>
            <person name="Liao H."/>
            <person name="Li X."/>
            <person name="Kong Y."/>
            <person name="Jiang Z."/>
            <person name="Chourrout D."/>
            <person name="Li R."/>
            <person name="Bao Z."/>
        </authorList>
    </citation>
    <scope>NUCLEOTIDE SEQUENCE [LARGE SCALE GENOMIC DNA]</scope>
    <source>
        <strain evidence="8 9">PY_sf001</strain>
    </source>
</reference>
<keyword evidence="4" id="KW-0697">Rotamase</keyword>
<keyword evidence="4" id="KW-0413">Isomerase</keyword>
<evidence type="ECO:0000256" key="2">
    <source>
        <dbReference type="ARBA" id="ARBA00022737"/>
    </source>
</evidence>
<feature type="domain" description="PPIase FKBP-type" evidence="7">
    <location>
        <begin position="57"/>
        <end position="150"/>
    </location>
</feature>
<dbReference type="EC" id="5.2.1.8" evidence="4"/>
<dbReference type="AlphaFoldDB" id="A0A210PJG5"/>
<evidence type="ECO:0000256" key="1">
    <source>
        <dbReference type="ARBA" id="ARBA00022729"/>
    </source>
</evidence>
<feature type="transmembrane region" description="Helical" evidence="6">
    <location>
        <begin position="6"/>
        <end position="27"/>
    </location>
</feature>
<gene>
    <name evidence="8" type="ORF">KP79_PYT12133</name>
</gene>
<keyword evidence="2" id="KW-0677">Repeat</keyword>
<protein>
    <recommendedName>
        <fullName evidence="4">peptidylprolyl isomerase</fullName>
        <ecNumber evidence="4">5.2.1.8</ecNumber>
    </recommendedName>
</protein>
<keyword evidence="1" id="KW-0732">Signal</keyword>
<evidence type="ECO:0000256" key="4">
    <source>
        <dbReference type="PROSITE-ProRule" id="PRU00277"/>
    </source>
</evidence>
<sequence length="401" mass="41412">MNAGKLLILLIFIMVLVWYTAIWTIVIKRVKADTELSDLTMETVQNGGDCLRKSQADDRLLVHYVIKIHGTDNVIESRTNEDSPYIVHLGQFVDIPTLERGLFDMCEQESRSMVVPPLLGYGVKDSQTKQGNLVPGNSTLQYDVTLVKIFSKEESKTNKDTINEVKPTEGQEGTERGVESAGASETADQTTDPTEDTTPSEEDAVKAKDKKIVENIMEDAMNAVFPDQKDSGGLAGMIGGMLGGGGGGGGMAGLVGQLAGAMGKGGADGGGEGMAGLMGQLAGAMGKGGTDGGGEGMAGLVSKLAGAMGGEGTGAEGMEGLMGQLAGAIGKGGEGGMEGLMGKLSGLMGGGDGGKGGMEGLMGLMGQLGGENGLPLGKINDAISNMMKKQKERRNRRKTEL</sequence>
<keyword evidence="6" id="KW-0812">Transmembrane</keyword>
<dbReference type="InterPro" id="IPR046357">
    <property type="entry name" value="PPIase_dom_sf"/>
</dbReference>
<feature type="region of interest" description="Disordered" evidence="5">
    <location>
        <begin position="156"/>
        <end position="205"/>
    </location>
</feature>
<dbReference type="Proteomes" id="UP000242188">
    <property type="component" value="Unassembled WGS sequence"/>
</dbReference>
<dbReference type="InterPro" id="IPR001179">
    <property type="entry name" value="PPIase_FKBP_dom"/>
</dbReference>